<dbReference type="Proteomes" id="UP000265515">
    <property type="component" value="Unassembled WGS sequence"/>
</dbReference>
<feature type="region of interest" description="Disordered" evidence="1">
    <location>
        <begin position="260"/>
        <end position="310"/>
    </location>
</feature>
<comment type="caution">
    <text evidence="3">The sequence shown here is derived from an EMBL/GenBank/DDBJ whole genome shotgun (WGS) entry which is preliminary data.</text>
</comment>
<dbReference type="PANTHER" id="PTHR33492">
    <property type="entry name" value="OSJNBA0043A12.37 PROTEIN-RELATED"/>
    <property type="match status" value="1"/>
</dbReference>
<evidence type="ECO:0000259" key="2">
    <source>
        <dbReference type="PROSITE" id="PS50090"/>
    </source>
</evidence>
<dbReference type="Gramene" id="GBG73930">
    <property type="protein sequence ID" value="GBG73930"/>
    <property type="gene ID" value="CBR_g17645"/>
</dbReference>
<reference evidence="3 4" key="1">
    <citation type="journal article" date="2018" name="Cell">
        <title>The Chara Genome: Secondary Complexity and Implications for Plant Terrestrialization.</title>
        <authorList>
            <person name="Nishiyama T."/>
            <person name="Sakayama H."/>
            <person name="Vries J.D."/>
            <person name="Buschmann H."/>
            <person name="Saint-Marcoux D."/>
            <person name="Ullrich K.K."/>
            <person name="Haas F.B."/>
            <person name="Vanderstraeten L."/>
            <person name="Becker D."/>
            <person name="Lang D."/>
            <person name="Vosolsobe S."/>
            <person name="Rombauts S."/>
            <person name="Wilhelmsson P.K.I."/>
            <person name="Janitza P."/>
            <person name="Kern R."/>
            <person name="Heyl A."/>
            <person name="Rumpler F."/>
            <person name="Villalobos L.I.A.C."/>
            <person name="Clay J.M."/>
            <person name="Skokan R."/>
            <person name="Toyoda A."/>
            <person name="Suzuki Y."/>
            <person name="Kagoshima H."/>
            <person name="Schijlen E."/>
            <person name="Tajeshwar N."/>
            <person name="Catarino B."/>
            <person name="Hetherington A.J."/>
            <person name="Saltykova A."/>
            <person name="Bonnot C."/>
            <person name="Breuninger H."/>
            <person name="Symeonidi A."/>
            <person name="Radhakrishnan G.V."/>
            <person name="Van Nieuwerburgh F."/>
            <person name="Deforce D."/>
            <person name="Chang C."/>
            <person name="Karol K.G."/>
            <person name="Hedrich R."/>
            <person name="Ulvskov P."/>
            <person name="Glockner G."/>
            <person name="Delwiche C.F."/>
            <person name="Petrasek J."/>
            <person name="Van de Peer Y."/>
            <person name="Friml J."/>
            <person name="Beilby M."/>
            <person name="Dolan L."/>
            <person name="Kohara Y."/>
            <person name="Sugano S."/>
            <person name="Fujiyama A."/>
            <person name="Delaux P.-M."/>
            <person name="Quint M."/>
            <person name="TheiBen G."/>
            <person name="Hagemann M."/>
            <person name="Harholt J."/>
            <person name="Dunand C."/>
            <person name="Zachgo S."/>
            <person name="Langdale J."/>
            <person name="Maumus F."/>
            <person name="Straeten D.V.D."/>
            <person name="Gould S.B."/>
            <person name="Rensing S.A."/>
        </authorList>
    </citation>
    <scope>NUCLEOTIDE SEQUENCE [LARGE SCALE GENOMIC DNA]</scope>
    <source>
        <strain evidence="3 4">S276</strain>
    </source>
</reference>
<feature type="region of interest" description="Disordered" evidence="1">
    <location>
        <begin position="1"/>
        <end position="46"/>
    </location>
</feature>
<dbReference type="InterPro" id="IPR001005">
    <property type="entry name" value="SANT/Myb"/>
</dbReference>
<proteinExistence type="predicted"/>
<dbReference type="PROSITE" id="PS50090">
    <property type="entry name" value="MYB_LIKE"/>
    <property type="match status" value="1"/>
</dbReference>
<sequence>MGCRSSPPPAALSLTGHTSRPLSLDPFRGAGLPHPPRPRTGSPEYVMSRIIRDKEAGVPPVDCPANTAVGGEVVASPTAPARTPPQRGSFEGGGTPSPLIGHSASQHTPRTVENLAGTSTAGPSEGPPPRPCSTEKNTDRWGETETEWLCRFRNDMKALGCTRLKACFWKDVVERMRAKGYNRNPDQCKNKFNQILDYYRRLKAHESWSGLLSYWDMNQTRRKKYNVSFVLRRAWYDIIHPVEKDKDSINLTNLMDSGVDEEHLEDSERCNEVDGETEGGSEGPAGGSDSSPGGPDSSPSGQHSTGFDPMLGKRKRTAINARESSLQAVIGAMRDHTAALACSDRECVKMRCEVTRDIARHQAEVHRELMQQDIASRERIATITGDRLEKGYLVLADAIHSLRPRRNSPSSGPDSSDSQ</sequence>
<evidence type="ECO:0000313" key="3">
    <source>
        <dbReference type="EMBL" id="GBG73930.1"/>
    </source>
</evidence>
<evidence type="ECO:0000313" key="4">
    <source>
        <dbReference type="Proteomes" id="UP000265515"/>
    </source>
</evidence>
<feature type="compositionally biased region" description="Low complexity" evidence="1">
    <location>
        <begin position="287"/>
        <end position="301"/>
    </location>
</feature>
<keyword evidence="4" id="KW-1185">Reference proteome</keyword>
<feature type="compositionally biased region" description="Polar residues" evidence="1">
    <location>
        <begin position="103"/>
        <end position="122"/>
    </location>
</feature>
<dbReference type="PANTHER" id="PTHR33492:SF4">
    <property type="entry name" value="OS02G0174300 PROTEIN"/>
    <property type="match status" value="1"/>
</dbReference>
<feature type="region of interest" description="Disordered" evidence="1">
    <location>
        <begin position="75"/>
        <end position="139"/>
    </location>
</feature>
<gene>
    <name evidence="3" type="ORF">CBR_g17645</name>
</gene>
<feature type="domain" description="Myb-like" evidence="2">
    <location>
        <begin position="133"/>
        <end position="196"/>
    </location>
</feature>
<name>A0A388KV34_CHABU</name>
<organism evidence="3 4">
    <name type="scientific">Chara braunii</name>
    <name type="common">Braun's stonewort</name>
    <dbReference type="NCBI Taxonomy" id="69332"/>
    <lineage>
        <taxon>Eukaryota</taxon>
        <taxon>Viridiplantae</taxon>
        <taxon>Streptophyta</taxon>
        <taxon>Charophyceae</taxon>
        <taxon>Charales</taxon>
        <taxon>Characeae</taxon>
        <taxon>Chara</taxon>
    </lineage>
</organism>
<dbReference type="Pfam" id="PF13837">
    <property type="entry name" value="Myb_DNA-bind_4"/>
    <property type="match status" value="1"/>
</dbReference>
<protein>
    <recommendedName>
        <fullName evidence="2">Myb-like domain-containing protein</fullName>
    </recommendedName>
</protein>
<dbReference type="Gene3D" id="1.10.10.60">
    <property type="entry name" value="Homeodomain-like"/>
    <property type="match status" value="1"/>
</dbReference>
<accession>A0A388KV34</accession>
<dbReference type="EMBL" id="BFEA01000193">
    <property type="protein sequence ID" value="GBG73930.1"/>
    <property type="molecule type" value="Genomic_DNA"/>
</dbReference>
<evidence type="ECO:0000256" key="1">
    <source>
        <dbReference type="SAM" id="MobiDB-lite"/>
    </source>
</evidence>
<feature type="compositionally biased region" description="Pro residues" evidence="1">
    <location>
        <begin position="1"/>
        <end position="10"/>
    </location>
</feature>
<dbReference type="AlphaFoldDB" id="A0A388KV34"/>
<dbReference type="OrthoDB" id="691673at2759"/>
<dbReference type="InterPro" id="IPR044822">
    <property type="entry name" value="Myb_DNA-bind_4"/>
</dbReference>